<reference evidence="3" key="1">
    <citation type="journal article" date="2012" name="Nature">
        <title>A physical, genetic and functional sequence assembly of the barley genome.</title>
        <authorList>
            <consortium name="The International Barley Genome Sequencing Consortium"/>
            <person name="Mayer K.F."/>
            <person name="Waugh R."/>
            <person name="Brown J.W."/>
            <person name="Schulman A."/>
            <person name="Langridge P."/>
            <person name="Platzer M."/>
            <person name="Fincher G.B."/>
            <person name="Muehlbauer G.J."/>
            <person name="Sato K."/>
            <person name="Close T.J."/>
            <person name="Wise R.P."/>
            <person name="Stein N."/>
        </authorList>
    </citation>
    <scope>NUCLEOTIDE SEQUENCE [LARGE SCALE GENOMIC DNA]</scope>
    <source>
        <strain evidence="3">cv. Morex</strain>
    </source>
</reference>
<dbReference type="Gramene" id="HORVU.MOREX.r3.5HG0432720.1">
    <property type="protein sequence ID" value="HORVU.MOREX.r3.5HG0432720.1.CDS1"/>
    <property type="gene ID" value="HORVU.MOREX.r3.5HG0432720"/>
</dbReference>
<dbReference type="OMA" id="HPCRLEV"/>
<dbReference type="Gramene" id="HORVU.MOREX.r2.5HG0359550.1">
    <property type="protein sequence ID" value="HORVU.MOREX.r2.5HG0359550.1.CDS.1"/>
    <property type="gene ID" value="HORVU.MOREX.r2.5HG0359550"/>
</dbReference>
<feature type="compositionally biased region" description="Basic and acidic residues" evidence="1">
    <location>
        <begin position="69"/>
        <end position="88"/>
    </location>
</feature>
<organism evidence="2 3">
    <name type="scientific">Hordeum vulgare subsp. vulgare</name>
    <name type="common">Domesticated barley</name>
    <dbReference type="NCBI Taxonomy" id="112509"/>
    <lineage>
        <taxon>Eukaryota</taxon>
        <taxon>Viridiplantae</taxon>
        <taxon>Streptophyta</taxon>
        <taxon>Embryophyta</taxon>
        <taxon>Tracheophyta</taxon>
        <taxon>Spermatophyta</taxon>
        <taxon>Magnoliopsida</taxon>
        <taxon>Liliopsida</taxon>
        <taxon>Poales</taxon>
        <taxon>Poaceae</taxon>
        <taxon>BOP clade</taxon>
        <taxon>Pooideae</taxon>
        <taxon>Triticodae</taxon>
        <taxon>Triticeae</taxon>
        <taxon>Hordeinae</taxon>
        <taxon>Hordeum</taxon>
    </lineage>
</organism>
<reference evidence="2" key="2">
    <citation type="submission" date="2020-10" db="EMBL/GenBank/DDBJ databases">
        <authorList>
            <person name="Scholz U."/>
            <person name="Mascher M."/>
            <person name="Fiebig A."/>
        </authorList>
    </citation>
    <scope>NUCLEOTIDE SEQUENCE [LARGE SCALE GENOMIC DNA]</scope>
    <source>
        <strain evidence="2">cv. Morex</strain>
    </source>
</reference>
<accession>A0A8I6X879</accession>
<name>A0A8I6X879_HORVV</name>
<proteinExistence type="predicted"/>
<feature type="region of interest" description="Disordered" evidence="1">
    <location>
        <begin position="49"/>
        <end position="114"/>
    </location>
</feature>
<keyword evidence="3" id="KW-1185">Reference proteome</keyword>
<sequence>MQTKRPTNHINSSLHPCRLEVVVNLFTTQNMSSMGFSYAQVHVKQERLRRRISDSEKAAATTTMGKSMAGEEEKRKENFMGEEEKKEACNSWTNGRVHPWGSSLAAAAPKGGHQ</sequence>
<dbReference type="AlphaFoldDB" id="A0A8I6X879"/>
<protein>
    <submittedName>
        <fullName evidence="2">Uncharacterized protein</fullName>
    </submittedName>
</protein>
<reference evidence="2" key="3">
    <citation type="submission" date="2022-01" db="UniProtKB">
        <authorList>
            <consortium name="EnsemblPlants"/>
        </authorList>
    </citation>
    <scope>IDENTIFICATION</scope>
    <source>
        <strain evidence="2">subsp. vulgare</strain>
    </source>
</reference>
<dbReference type="Proteomes" id="UP000011116">
    <property type="component" value="Chromosome 5H"/>
</dbReference>
<evidence type="ECO:0000256" key="1">
    <source>
        <dbReference type="SAM" id="MobiDB-lite"/>
    </source>
</evidence>
<evidence type="ECO:0000313" key="2">
    <source>
        <dbReference type="EnsemblPlants" id="HORVU.MOREX.r3.5HG0432720.1.CDS1"/>
    </source>
</evidence>
<evidence type="ECO:0000313" key="3">
    <source>
        <dbReference type="Proteomes" id="UP000011116"/>
    </source>
</evidence>
<dbReference type="EnsemblPlants" id="HORVU.MOREX.r3.5HG0432720.1">
    <property type="protein sequence ID" value="HORVU.MOREX.r3.5HG0432720.1.CDS1"/>
    <property type="gene ID" value="HORVU.MOREX.r3.5HG0432720"/>
</dbReference>